<dbReference type="EMBL" id="MEUX01000023">
    <property type="protein sequence ID" value="OGC47026.1"/>
    <property type="molecule type" value="Genomic_DNA"/>
</dbReference>
<evidence type="ECO:0000313" key="8">
    <source>
        <dbReference type="Proteomes" id="UP000176444"/>
    </source>
</evidence>
<comment type="function">
    <text evidence="4">Binds to the 23S rRNA.</text>
</comment>
<evidence type="ECO:0000256" key="5">
    <source>
        <dbReference type="SAM" id="MobiDB-lite"/>
    </source>
</evidence>
<sequence>MSLSNLVEASGLNKSSKRAGRGYGSGKGGHTTGKGTKGQKARTGGQTKQWFEGGQTPLVHKMPYRGGFINHAKKTVVSLNLGEISANDRVNSLKTITPEVLMTNGLVKTTKFDFVKILGTGAFTKKVEFKDFQYSKKAIEKIKASGGSAS</sequence>
<proteinExistence type="inferred from homology"/>
<dbReference type="InterPro" id="IPR036227">
    <property type="entry name" value="Ribosomal_uL15/eL18_sf"/>
</dbReference>
<accession>A0A1F4UQ34</accession>
<feature type="domain" description="Large ribosomal subunit protein uL15/eL18" evidence="6">
    <location>
        <begin position="80"/>
        <end position="149"/>
    </location>
</feature>
<dbReference type="Pfam" id="PF00828">
    <property type="entry name" value="Ribosomal_L27A"/>
    <property type="match status" value="1"/>
</dbReference>
<organism evidence="7 8">
    <name type="scientific">candidate division WWE3 bacterium RIFCSPHIGHO2_01_FULL_35_17</name>
    <dbReference type="NCBI Taxonomy" id="1802614"/>
    <lineage>
        <taxon>Bacteria</taxon>
        <taxon>Katanobacteria</taxon>
    </lineage>
</organism>
<keyword evidence="3 4" id="KW-0687">Ribonucleoprotein</keyword>
<dbReference type="PANTHER" id="PTHR12934:SF11">
    <property type="entry name" value="LARGE RIBOSOMAL SUBUNIT PROTEIN UL15M"/>
    <property type="match status" value="1"/>
</dbReference>
<gene>
    <name evidence="4" type="primary">rplO</name>
    <name evidence="7" type="ORF">A2713_02085</name>
</gene>
<evidence type="ECO:0000256" key="1">
    <source>
        <dbReference type="ARBA" id="ARBA00007320"/>
    </source>
</evidence>
<protein>
    <recommendedName>
        <fullName evidence="4">Large ribosomal subunit protein uL15</fullName>
    </recommendedName>
</protein>
<evidence type="ECO:0000256" key="2">
    <source>
        <dbReference type="ARBA" id="ARBA00022980"/>
    </source>
</evidence>
<dbReference type="HAMAP" id="MF_01341">
    <property type="entry name" value="Ribosomal_uL15"/>
    <property type="match status" value="1"/>
</dbReference>
<keyword evidence="2 4" id="KW-0689">Ribosomal protein</keyword>
<comment type="subunit">
    <text evidence="4">Part of the 50S ribosomal subunit.</text>
</comment>
<dbReference type="Proteomes" id="UP000176444">
    <property type="component" value="Unassembled WGS sequence"/>
</dbReference>
<evidence type="ECO:0000313" key="7">
    <source>
        <dbReference type="EMBL" id="OGC47026.1"/>
    </source>
</evidence>
<evidence type="ECO:0000259" key="6">
    <source>
        <dbReference type="Pfam" id="PF00828"/>
    </source>
</evidence>
<dbReference type="Gene3D" id="3.100.10.10">
    <property type="match status" value="1"/>
</dbReference>
<dbReference type="GO" id="GO:0003735">
    <property type="term" value="F:structural constituent of ribosome"/>
    <property type="evidence" value="ECO:0007669"/>
    <property type="project" value="InterPro"/>
</dbReference>
<dbReference type="PANTHER" id="PTHR12934">
    <property type="entry name" value="50S RIBOSOMAL PROTEIN L15"/>
    <property type="match status" value="1"/>
</dbReference>
<feature type="compositionally biased region" description="Gly residues" evidence="5">
    <location>
        <begin position="21"/>
        <end position="36"/>
    </location>
</feature>
<dbReference type="GO" id="GO:0019843">
    <property type="term" value="F:rRNA binding"/>
    <property type="evidence" value="ECO:0007669"/>
    <property type="project" value="UniProtKB-UniRule"/>
</dbReference>
<keyword evidence="4" id="KW-0694">RNA-binding</keyword>
<keyword evidence="4" id="KW-0699">rRNA-binding</keyword>
<dbReference type="InterPro" id="IPR005749">
    <property type="entry name" value="Ribosomal_uL15_bac-type"/>
</dbReference>
<name>A0A1F4UQ34_UNCKA</name>
<comment type="caution">
    <text evidence="7">The sequence shown here is derived from an EMBL/GenBank/DDBJ whole genome shotgun (WGS) entry which is preliminary data.</text>
</comment>
<dbReference type="GO" id="GO:0006412">
    <property type="term" value="P:translation"/>
    <property type="evidence" value="ECO:0007669"/>
    <property type="project" value="UniProtKB-UniRule"/>
</dbReference>
<feature type="region of interest" description="Disordered" evidence="5">
    <location>
        <begin position="1"/>
        <end position="57"/>
    </location>
</feature>
<dbReference type="NCBIfam" id="TIGR01071">
    <property type="entry name" value="rplO_bact"/>
    <property type="match status" value="1"/>
</dbReference>
<reference evidence="7 8" key="1">
    <citation type="journal article" date="2016" name="Nat. Commun.">
        <title>Thousands of microbial genomes shed light on interconnected biogeochemical processes in an aquifer system.</title>
        <authorList>
            <person name="Anantharaman K."/>
            <person name="Brown C.T."/>
            <person name="Hug L.A."/>
            <person name="Sharon I."/>
            <person name="Castelle C.J."/>
            <person name="Probst A.J."/>
            <person name="Thomas B.C."/>
            <person name="Singh A."/>
            <person name="Wilkins M.J."/>
            <person name="Karaoz U."/>
            <person name="Brodie E.L."/>
            <person name="Williams K.H."/>
            <person name="Hubbard S.S."/>
            <person name="Banfield J.F."/>
        </authorList>
    </citation>
    <scope>NUCLEOTIDE SEQUENCE [LARGE SCALE GENOMIC DNA]</scope>
</reference>
<dbReference type="AlphaFoldDB" id="A0A1F4UQ34"/>
<dbReference type="InterPro" id="IPR021131">
    <property type="entry name" value="Ribosomal_uL15/eL18"/>
</dbReference>
<dbReference type="GO" id="GO:0015934">
    <property type="term" value="C:large ribosomal subunit"/>
    <property type="evidence" value="ECO:0007669"/>
    <property type="project" value="InterPro"/>
</dbReference>
<dbReference type="InterPro" id="IPR030878">
    <property type="entry name" value="Ribosomal_uL15"/>
</dbReference>
<evidence type="ECO:0000256" key="4">
    <source>
        <dbReference type="HAMAP-Rule" id="MF_01341"/>
    </source>
</evidence>
<dbReference type="SUPFAM" id="SSF52080">
    <property type="entry name" value="Ribosomal proteins L15p and L18e"/>
    <property type="match status" value="1"/>
</dbReference>
<comment type="similarity">
    <text evidence="1 4">Belongs to the universal ribosomal protein uL15 family.</text>
</comment>
<evidence type="ECO:0000256" key="3">
    <source>
        <dbReference type="ARBA" id="ARBA00023274"/>
    </source>
</evidence>